<dbReference type="PANTHER" id="PTHR37422:SF23">
    <property type="entry name" value="TEICHURONIC ACID BIOSYNTHESIS PROTEIN TUAE"/>
    <property type="match status" value="1"/>
</dbReference>
<feature type="transmembrane region" description="Helical" evidence="5">
    <location>
        <begin position="246"/>
        <end position="263"/>
    </location>
</feature>
<gene>
    <name evidence="7" type="ORF">SAMN05661010_00144</name>
</gene>
<dbReference type="PANTHER" id="PTHR37422">
    <property type="entry name" value="TEICHURONIC ACID BIOSYNTHESIS PROTEIN TUAE"/>
    <property type="match status" value="1"/>
</dbReference>
<proteinExistence type="predicted"/>
<organism evidence="7 8">
    <name type="scientific">Modicisalibacter muralis</name>
    <dbReference type="NCBI Taxonomy" id="119000"/>
    <lineage>
        <taxon>Bacteria</taxon>
        <taxon>Pseudomonadati</taxon>
        <taxon>Pseudomonadota</taxon>
        <taxon>Gammaproteobacteria</taxon>
        <taxon>Oceanospirillales</taxon>
        <taxon>Halomonadaceae</taxon>
        <taxon>Modicisalibacter</taxon>
    </lineage>
</organism>
<feature type="transmembrane region" description="Helical" evidence="5">
    <location>
        <begin position="167"/>
        <end position="189"/>
    </location>
</feature>
<dbReference type="GO" id="GO:0016874">
    <property type="term" value="F:ligase activity"/>
    <property type="evidence" value="ECO:0007669"/>
    <property type="project" value="UniProtKB-KW"/>
</dbReference>
<keyword evidence="8" id="KW-1185">Reference proteome</keyword>
<keyword evidence="7" id="KW-0436">Ligase</keyword>
<dbReference type="AlphaFoldDB" id="A0A1G9EWH6"/>
<dbReference type="STRING" id="119000.SAMN05661010_00144"/>
<dbReference type="Proteomes" id="UP000198654">
    <property type="component" value="Unassembled WGS sequence"/>
</dbReference>
<keyword evidence="3 5" id="KW-1133">Transmembrane helix</keyword>
<evidence type="ECO:0000256" key="1">
    <source>
        <dbReference type="ARBA" id="ARBA00004141"/>
    </source>
</evidence>
<feature type="transmembrane region" description="Helical" evidence="5">
    <location>
        <begin position="47"/>
        <end position="64"/>
    </location>
</feature>
<accession>A0A1G9EWH6</accession>
<feature type="transmembrane region" description="Helical" evidence="5">
    <location>
        <begin position="131"/>
        <end position="155"/>
    </location>
</feature>
<name>A0A1G9EWH6_9GAMM</name>
<evidence type="ECO:0000256" key="3">
    <source>
        <dbReference type="ARBA" id="ARBA00022989"/>
    </source>
</evidence>
<feature type="domain" description="O-antigen ligase-related" evidence="6">
    <location>
        <begin position="205"/>
        <end position="361"/>
    </location>
</feature>
<feature type="transmembrane region" description="Helical" evidence="5">
    <location>
        <begin position="76"/>
        <end position="94"/>
    </location>
</feature>
<evidence type="ECO:0000256" key="4">
    <source>
        <dbReference type="ARBA" id="ARBA00023136"/>
    </source>
</evidence>
<dbReference type="EMBL" id="FNGI01000001">
    <property type="protein sequence ID" value="SDK80522.1"/>
    <property type="molecule type" value="Genomic_DNA"/>
</dbReference>
<evidence type="ECO:0000256" key="2">
    <source>
        <dbReference type="ARBA" id="ARBA00022692"/>
    </source>
</evidence>
<evidence type="ECO:0000313" key="8">
    <source>
        <dbReference type="Proteomes" id="UP000198654"/>
    </source>
</evidence>
<sequence>MKKKRERGALVAPRSFSGTLGTPWIHANTVLAATFVASLIVLPWGYAVAPLLAAGVALVGGMVTRDRGVRLDVEDALWLLALLSYAVVWLADVARTGVWPDGRGGHGVLLPLWPVLAAGLLVWLRRHPPALLGWWLGLIGGALGAGAIACYERLWLGDSRADNGMNAIPFGNLGLLLGVLALVAMLGLMSGALRRTAWLTGLLGLAAVAGLVTSMLSGTRGGWIALPLLGWLIFRTFHVMLPGKRLLIMIGLLGALMIGAVSLPQSGVLARVMVGVENLQRYFVDDVKGTPEGLRLEMWKAGVVLFAEKPLLGWGEGRLQAARDEMVAEGKLHLEVSWYEQLHSEVIDTAARRGLVGLLTLVGLYGIPLLLFTRHLRGTRSSRVRSLALSGVIICVSFIDFGLSQSMLRDARGLAGYLGLNVICWALLKNQIAARVSKYHSHDSWAVS</sequence>
<feature type="transmembrane region" description="Helical" evidence="5">
    <location>
        <begin position="222"/>
        <end position="241"/>
    </location>
</feature>
<feature type="transmembrane region" description="Helical" evidence="5">
    <location>
        <begin position="106"/>
        <end position="124"/>
    </location>
</feature>
<dbReference type="Pfam" id="PF04932">
    <property type="entry name" value="Wzy_C"/>
    <property type="match status" value="1"/>
</dbReference>
<evidence type="ECO:0000256" key="5">
    <source>
        <dbReference type="SAM" id="Phobius"/>
    </source>
</evidence>
<keyword evidence="2 5" id="KW-0812">Transmembrane</keyword>
<feature type="transmembrane region" description="Helical" evidence="5">
    <location>
        <begin position="384"/>
        <end position="405"/>
    </location>
</feature>
<dbReference type="InterPro" id="IPR007016">
    <property type="entry name" value="O-antigen_ligase-rel_domated"/>
</dbReference>
<reference evidence="7 8" key="1">
    <citation type="submission" date="2016-10" db="EMBL/GenBank/DDBJ databases">
        <authorList>
            <person name="de Groot N.N."/>
        </authorList>
    </citation>
    <scope>NUCLEOTIDE SEQUENCE [LARGE SCALE GENOMIC DNA]</scope>
    <source>
        <strain evidence="7 8">DSM 14789</strain>
    </source>
</reference>
<evidence type="ECO:0000259" key="6">
    <source>
        <dbReference type="Pfam" id="PF04932"/>
    </source>
</evidence>
<comment type="subcellular location">
    <subcellularLocation>
        <location evidence="1">Membrane</location>
        <topology evidence="1">Multi-pass membrane protein</topology>
    </subcellularLocation>
</comment>
<feature type="transmembrane region" description="Helical" evidence="5">
    <location>
        <begin position="354"/>
        <end position="372"/>
    </location>
</feature>
<protein>
    <submittedName>
        <fullName evidence="7">O-antigen ligase</fullName>
    </submittedName>
</protein>
<feature type="transmembrane region" description="Helical" evidence="5">
    <location>
        <begin position="196"/>
        <end position="216"/>
    </location>
</feature>
<evidence type="ECO:0000313" key="7">
    <source>
        <dbReference type="EMBL" id="SDK80522.1"/>
    </source>
</evidence>
<dbReference type="GO" id="GO:0016020">
    <property type="term" value="C:membrane"/>
    <property type="evidence" value="ECO:0007669"/>
    <property type="project" value="UniProtKB-SubCell"/>
</dbReference>
<keyword evidence="4 5" id="KW-0472">Membrane</keyword>
<dbReference type="InterPro" id="IPR051533">
    <property type="entry name" value="WaaL-like"/>
</dbReference>
<feature type="transmembrane region" description="Helical" evidence="5">
    <location>
        <begin position="21"/>
        <end position="41"/>
    </location>
</feature>